<accession>A0ACC0GGK0</accession>
<gene>
    <name evidence="1" type="ORF">LOK49_LG09G02863</name>
</gene>
<reference evidence="1 2" key="1">
    <citation type="journal article" date="2022" name="Plant J.">
        <title>Chromosome-level genome of Camellia lanceoleosa provides a valuable resource for understanding genome evolution and self-incompatibility.</title>
        <authorList>
            <person name="Gong W."/>
            <person name="Xiao S."/>
            <person name="Wang L."/>
            <person name="Liao Z."/>
            <person name="Chang Y."/>
            <person name="Mo W."/>
            <person name="Hu G."/>
            <person name="Li W."/>
            <person name="Zhao G."/>
            <person name="Zhu H."/>
            <person name="Hu X."/>
            <person name="Ji K."/>
            <person name="Xiang X."/>
            <person name="Song Q."/>
            <person name="Yuan D."/>
            <person name="Jin S."/>
            <person name="Zhang L."/>
        </authorList>
    </citation>
    <scope>NUCLEOTIDE SEQUENCE [LARGE SCALE GENOMIC DNA]</scope>
    <source>
        <strain evidence="1">SQ_2022a</strain>
    </source>
</reference>
<dbReference type="EMBL" id="CM045765">
    <property type="protein sequence ID" value="KAI7999325.1"/>
    <property type="molecule type" value="Genomic_DNA"/>
</dbReference>
<sequence>MEKDFDSKLRIESNSFNGGNIPRSKSFELGRIYGSGSYSKEEELIVHGRLEYEKGNLEGALSAFDGIDLQVAVQELQPLAEKLPSKKGHPSNESVLSSSLQAASLVLEALYLKAKSLQKLGKVTEAANECKSVLDAMEKIFYHGILDVLVDNKFQEIVSSAVELLPELWKWMARIMKQCALIGEASLVKES</sequence>
<keyword evidence="2" id="KW-1185">Reference proteome</keyword>
<comment type="caution">
    <text evidence="1">The sequence shown here is derived from an EMBL/GenBank/DDBJ whole genome shotgun (WGS) entry which is preliminary data.</text>
</comment>
<evidence type="ECO:0000313" key="2">
    <source>
        <dbReference type="Proteomes" id="UP001060215"/>
    </source>
</evidence>
<evidence type="ECO:0000313" key="1">
    <source>
        <dbReference type="EMBL" id="KAI7999325.1"/>
    </source>
</evidence>
<dbReference type="Proteomes" id="UP001060215">
    <property type="component" value="Chromosome 8"/>
</dbReference>
<name>A0ACC0GGK0_9ERIC</name>
<proteinExistence type="predicted"/>
<protein>
    <submittedName>
        <fullName evidence="1">Protein NPG1</fullName>
    </submittedName>
</protein>
<organism evidence="1 2">
    <name type="scientific">Camellia lanceoleosa</name>
    <dbReference type="NCBI Taxonomy" id="1840588"/>
    <lineage>
        <taxon>Eukaryota</taxon>
        <taxon>Viridiplantae</taxon>
        <taxon>Streptophyta</taxon>
        <taxon>Embryophyta</taxon>
        <taxon>Tracheophyta</taxon>
        <taxon>Spermatophyta</taxon>
        <taxon>Magnoliopsida</taxon>
        <taxon>eudicotyledons</taxon>
        <taxon>Gunneridae</taxon>
        <taxon>Pentapetalae</taxon>
        <taxon>asterids</taxon>
        <taxon>Ericales</taxon>
        <taxon>Theaceae</taxon>
        <taxon>Camellia</taxon>
    </lineage>
</organism>